<organism evidence="2 3">
    <name type="scientific">Patiria miniata</name>
    <name type="common">Bat star</name>
    <name type="synonym">Asterina miniata</name>
    <dbReference type="NCBI Taxonomy" id="46514"/>
    <lineage>
        <taxon>Eukaryota</taxon>
        <taxon>Metazoa</taxon>
        <taxon>Echinodermata</taxon>
        <taxon>Eleutherozoa</taxon>
        <taxon>Asterozoa</taxon>
        <taxon>Asteroidea</taxon>
        <taxon>Valvatacea</taxon>
        <taxon>Valvatida</taxon>
        <taxon>Asterinidae</taxon>
        <taxon>Patiria</taxon>
    </lineage>
</organism>
<dbReference type="GeneID" id="119726311"/>
<dbReference type="RefSeq" id="XP_038053894.1">
    <property type="nucleotide sequence ID" value="XM_038197966.1"/>
</dbReference>
<keyword evidence="3" id="KW-1185">Reference proteome</keyword>
<dbReference type="PROSITE" id="PS50994">
    <property type="entry name" value="INTEGRASE"/>
    <property type="match status" value="1"/>
</dbReference>
<dbReference type="GO" id="GO:0015074">
    <property type="term" value="P:DNA integration"/>
    <property type="evidence" value="ECO:0007669"/>
    <property type="project" value="InterPro"/>
</dbReference>
<dbReference type="AlphaFoldDB" id="A0A913ZR82"/>
<dbReference type="Gene3D" id="3.30.420.10">
    <property type="entry name" value="Ribonuclease H-like superfamily/Ribonuclease H"/>
    <property type="match status" value="1"/>
</dbReference>
<dbReference type="Proteomes" id="UP000887568">
    <property type="component" value="Unplaced"/>
</dbReference>
<dbReference type="InterPro" id="IPR036397">
    <property type="entry name" value="RNaseH_sf"/>
</dbReference>
<evidence type="ECO:0000313" key="2">
    <source>
        <dbReference type="EnsemblMetazoa" id="XP_038053894.1"/>
    </source>
</evidence>
<dbReference type="InterPro" id="IPR001584">
    <property type="entry name" value="Integrase_cat-core"/>
</dbReference>
<dbReference type="PANTHER" id="PTHR47331:SF6">
    <property type="entry name" value="DOUBLECORTIN DOMAIN-CONTAINING PROTEIN"/>
    <property type="match status" value="1"/>
</dbReference>
<dbReference type="GO" id="GO:0003676">
    <property type="term" value="F:nucleic acid binding"/>
    <property type="evidence" value="ECO:0007669"/>
    <property type="project" value="InterPro"/>
</dbReference>
<reference evidence="2" key="1">
    <citation type="submission" date="2022-11" db="UniProtKB">
        <authorList>
            <consortium name="EnsemblMetazoa"/>
        </authorList>
    </citation>
    <scope>IDENTIFICATION</scope>
</reference>
<dbReference type="SUPFAM" id="SSF53098">
    <property type="entry name" value="Ribonuclease H-like"/>
    <property type="match status" value="1"/>
</dbReference>
<feature type="domain" description="Integrase catalytic" evidence="1">
    <location>
        <begin position="129"/>
        <end position="273"/>
    </location>
</feature>
<dbReference type="EnsemblMetazoa" id="XM_038197966.1">
    <property type="protein sequence ID" value="XP_038053894.1"/>
    <property type="gene ID" value="LOC119726311"/>
</dbReference>
<protein>
    <recommendedName>
        <fullName evidence="1">Integrase catalytic domain-containing protein</fullName>
    </recommendedName>
</protein>
<dbReference type="OrthoDB" id="6122721at2759"/>
<proteinExistence type="predicted"/>
<accession>A0A913ZR82</accession>
<name>A0A913ZR82_PATMI</name>
<evidence type="ECO:0000259" key="1">
    <source>
        <dbReference type="PROSITE" id="PS50994"/>
    </source>
</evidence>
<dbReference type="InterPro" id="IPR012337">
    <property type="entry name" value="RNaseH-like_sf"/>
</dbReference>
<dbReference type="PANTHER" id="PTHR47331">
    <property type="entry name" value="PHD-TYPE DOMAIN-CONTAINING PROTEIN"/>
    <property type="match status" value="1"/>
</dbReference>
<dbReference type="OMA" id="INCWIHR"/>
<evidence type="ECO:0000313" key="3">
    <source>
        <dbReference type="Proteomes" id="UP000887568"/>
    </source>
</evidence>
<sequence>MQTLKQAQNDPNVTTSRKSPLLKLSPFLDSDGIIRVGGRLKRSDMDLATCHPIVLPKDGHVSKLLAEHYHRQVQHQGRQLTLGAIRSAGLWVIGSHNLIRSIINRCITCRKLRGKPLTQVVADLPEDRVTASPPFTNVGMDVFGPWTVVTRKTRGGTSDSKRWAVLFTCLYSRAIHVEVIESMETSSFISAYRRFVAVRGPVAKLRCDRGTNFVGAKHELDEAFKESDHEQVASYLASQQCQWVFNPPHASHFGGVWERQIGTVRRVLNVMFL</sequence>